<comment type="caution">
    <text evidence="2">The sequence shown here is derived from an EMBL/GenBank/DDBJ whole genome shotgun (WGS) entry which is preliminary data.</text>
</comment>
<keyword evidence="1" id="KW-0812">Transmembrane</keyword>
<evidence type="ECO:0000256" key="1">
    <source>
        <dbReference type="SAM" id="Phobius"/>
    </source>
</evidence>
<keyword evidence="1" id="KW-0472">Membrane</keyword>
<keyword evidence="1" id="KW-1133">Transmembrane helix</keyword>
<name>A0ABR2D7D8_9ROSI</name>
<accession>A0ABR2D7D8</accession>
<dbReference type="EMBL" id="JBBPBM010000034">
    <property type="protein sequence ID" value="KAK8531639.1"/>
    <property type="molecule type" value="Genomic_DNA"/>
</dbReference>
<organism evidence="2 3">
    <name type="scientific">Hibiscus sabdariffa</name>
    <name type="common">roselle</name>
    <dbReference type="NCBI Taxonomy" id="183260"/>
    <lineage>
        <taxon>Eukaryota</taxon>
        <taxon>Viridiplantae</taxon>
        <taxon>Streptophyta</taxon>
        <taxon>Embryophyta</taxon>
        <taxon>Tracheophyta</taxon>
        <taxon>Spermatophyta</taxon>
        <taxon>Magnoliopsida</taxon>
        <taxon>eudicotyledons</taxon>
        <taxon>Gunneridae</taxon>
        <taxon>Pentapetalae</taxon>
        <taxon>rosids</taxon>
        <taxon>malvids</taxon>
        <taxon>Malvales</taxon>
        <taxon>Malvaceae</taxon>
        <taxon>Malvoideae</taxon>
        <taxon>Hibiscus</taxon>
    </lineage>
</organism>
<keyword evidence="3" id="KW-1185">Reference proteome</keyword>
<reference evidence="2 3" key="1">
    <citation type="journal article" date="2024" name="G3 (Bethesda)">
        <title>Genome assembly of Hibiscus sabdariffa L. provides insights into metabolisms of medicinal natural products.</title>
        <authorList>
            <person name="Kim T."/>
        </authorList>
    </citation>
    <scope>NUCLEOTIDE SEQUENCE [LARGE SCALE GENOMIC DNA]</scope>
    <source>
        <strain evidence="2">TK-2024</strain>
        <tissue evidence="2">Old leaves</tissue>
    </source>
</reference>
<evidence type="ECO:0000313" key="2">
    <source>
        <dbReference type="EMBL" id="KAK8531639.1"/>
    </source>
</evidence>
<proteinExistence type="predicted"/>
<protein>
    <submittedName>
        <fullName evidence="2">Uncharacterized protein</fullName>
    </submittedName>
</protein>
<feature type="transmembrane region" description="Helical" evidence="1">
    <location>
        <begin position="72"/>
        <end position="93"/>
    </location>
</feature>
<evidence type="ECO:0000313" key="3">
    <source>
        <dbReference type="Proteomes" id="UP001472677"/>
    </source>
</evidence>
<dbReference type="Proteomes" id="UP001472677">
    <property type="component" value="Unassembled WGS sequence"/>
</dbReference>
<gene>
    <name evidence="2" type="ORF">V6N12_053106</name>
</gene>
<sequence length="114" mass="12735">MALRNGGLPCRGIMVKSSNSRHLRPSGFSWVPPYIYVSLTVGLKSLRLLQTIQFYVDMICVSVNGVKLEGKYIAIFLEVLFPGALVAFDYYLLLALPRLTALRVYGACIWHIAV</sequence>